<evidence type="ECO:0000256" key="1">
    <source>
        <dbReference type="SAM" id="Phobius"/>
    </source>
</evidence>
<reference evidence="2 3" key="1">
    <citation type="journal article" date="2016" name="Nat. Commun.">
        <title>Thousands of microbial genomes shed light on interconnected biogeochemical processes in an aquifer system.</title>
        <authorList>
            <person name="Anantharaman K."/>
            <person name="Brown C.T."/>
            <person name="Hug L.A."/>
            <person name="Sharon I."/>
            <person name="Castelle C.J."/>
            <person name="Probst A.J."/>
            <person name="Thomas B.C."/>
            <person name="Singh A."/>
            <person name="Wilkins M.J."/>
            <person name="Karaoz U."/>
            <person name="Brodie E.L."/>
            <person name="Williams K.H."/>
            <person name="Hubbard S.S."/>
            <person name="Banfield J.F."/>
        </authorList>
    </citation>
    <scope>NUCLEOTIDE SEQUENCE [LARGE SCALE GENOMIC DNA]</scope>
</reference>
<keyword evidence="1" id="KW-1133">Transmembrane helix</keyword>
<feature type="transmembrane region" description="Helical" evidence="1">
    <location>
        <begin position="45"/>
        <end position="65"/>
    </location>
</feature>
<evidence type="ECO:0000313" key="3">
    <source>
        <dbReference type="Proteomes" id="UP000178486"/>
    </source>
</evidence>
<dbReference type="EMBL" id="MGAU01000021">
    <property type="protein sequence ID" value="OGK55167.1"/>
    <property type="molecule type" value="Genomic_DNA"/>
</dbReference>
<protein>
    <recommendedName>
        <fullName evidence="4">DUF2029 domain-containing protein</fullName>
    </recommendedName>
</protein>
<keyword evidence="1" id="KW-0812">Transmembrane</keyword>
<keyword evidence="1" id="KW-0472">Membrane</keyword>
<feature type="transmembrane region" description="Helical" evidence="1">
    <location>
        <begin position="162"/>
        <end position="187"/>
    </location>
</feature>
<dbReference type="AlphaFoldDB" id="A0A1F7JHV6"/>
<organism evidence="2 3">
    <name type="scientific">Candidatus Roizmanbacteria bacterium RIFCSPLOWO2_01_FULL_45_11</name>
    <dbReference type="NCBI Taxonomy" id="1802070"/>
    <lineage>
        <taxon>Bacteria</taxon>
        <taxon>Candidatus Roizmaniibacteriota</taxon>
    </lineage>
</organism>
<comment type="caution">
    <text evidence="2">The sequence shown here is derived from an EMBL/GenBank/DDBJ whole genome shotgun (WGS) entry which is preliminary data.</text>
</comment>
<name>A0A1F7JHV6_9BACT</name>
<sequence length="370" mass="41899">MRILNSVYLVLLLVLTIFSYGFVDPNFPVSPPPFLHQLVYTYRPVATGIYVGIMTALFALFALVVKRTMAGHIQAPEIWRLVFITTAFLFVSFPAFSYDVFNYIATARVLFTYGENPYVVMPVELSHEPMLAFMHASNKTALYGISWIVLSSIPHAVSFGSIVAAVYAFKGFVAFFYLGLCYLIWLLSKKNPVSLVLFALHPLVVIETLVSSHQDVVMMFFALLSFYLIKKHLPILAGFSLLISIGIKFATVALLPVFGYVLYLSLREKKIPWETVWIGSTVAMTLMVIVSPLREEVYAWYLIWPLTFTALLPSRTTLHYVYAASGYGLLLRFAPFILTRNWFGTTPMIKYVVTAAPLALVSLWRLIYRK</sequence>
<feature type="transmembrane region" description="Helical" evidence="1">
    <location>
        <begin position="275"/>
        <end position="291"/>
    </location>
</feature>
<feature type="transmembrane region" description="Helical" evidence="1">
    <location>
        <begin position="239"/>
        <end position="263"/>
    </location>
</feature>
<feature type="transmembrane region" description="Helical" evidence="1">
    <location>
        <begin position="349"/>
        <end position="368"/>
    </location>
</feature>
<feature type="transmembrane region" description="Helical" evidence="1">
    <location>
        <begin position="297"/>
        <end position="313"/>
    </location>
</feature>
<proteinExistence type="predicted"/>
<dbReference type="Proteomes" id="UP000178486">
    <property type="component" value="Unassembled WGS sequence"/>
</dbReference>
<accession>A0A1F7JHV6</accession>
<feature type="transmembrane region" description="Helical" evidence="1">
    <location>
        <begin position="77"/>
        <end position="96"/>
    </location>
</feature>
<dbReference type="Pfam" id="PF26314">
    <property type="entry name" value="MptA_B_family"/>
    <property type="match status" value="1"/>
</dbReference>
<evidence type="ECO:0000313" key="2">
    <source>
        <dbReference type="EMBL" id="OGK55167.1"/>
    </source>
</evidence>
<gene>
    <name evidence="2" type="ORF">A3B56_02760</name>
</gene>
<evidence type="ECO:0008006" key="4">
    <source>
        <dbReference type="Google" id="ProtNLM"/>
    </source>
</evidence>